<evidence type="ECO:0000313" key="2">
    <source>
        <dbReference type="Proteomes" id="UP000798662"/>
    </source>
</evidence>
<dbReference type="Proteomes" id="UP000798662">
    <property type="component" value="Chromosome 2"/>
</dbReference>
<evidence type="ECO:0000313" key="1">
    <source>
        <dbReference type="EMBL" id="KAK1863725.1"/>
    </source>
</evidence>
<organism evidence="1 2">
    <name type="scientific">Pyropia yezoensis</name>
    <name type="common">Susabi-nori</name>
    <name type="synonym">Porphyra yezoensis</name>
    <dbReference type="NCBI Taxonomy" id="2788"/>
    <lineage>
        <taxon>Eukaryota</taxon>
        <taxon>Rhodophyta</taxon>
        <taxon>Bangiophyceae</taxon>
        <taxon>Bangiales</taxon>
        <taxon>Bangiaceae</taxon>
        <taxon>Pyropia</taxon>
    </lineage>
</organism>
<comment type="caution">
    <text evidence="1">The sequence shown here is derived from an EMBL/GenBank/DDBJ whole genome shotgun (WGS) entry which is preliminary data.</text>
</comment>
<reference evidence="1" key="1">
    <citation type="submission" date="2019-11" db="EMBL/GenBank/DDBJ databases">
        <title>Nori genome reveals adaptations in red seaweeds to the harsh intertidal environment.</title>
        <authorList>
            <person name="Wang D."/>
            <person name="Mao Y."/>
        </authorList>
    </citation>
    <scope>NUCLEOTIDE SEQUENCE</scope>
    <source>
        <tissue evidence="1">Gametophyte</tissue>
    </source>
</reference>
<name>A0ACC3C0R8_PYRYE</name>
<protein>
    <submittedName>
        <fullName evidence="1">Uncharacterized protein</fullName>
    </submittedName>
</protein>
<accession>A0ACC3C0R8</accession>
<sequence length="334" mass="34880">MEDVVALLDDTWTTPEYFELLQSLASLTGGQRRIVSELYEAIRLCKKGATVKGLIHDCGAQVALKPTSTPALGRDKDYTEAVLRVLLLNKAVSVTGTLVKVSRGAKGVLTEPVRRQPSDDGTTPYYTFDELASWFSLFLHELDREDVAVLETAADTDGAAAALLRSIELAIANGGTKYPYLAQLVEEDPAKALRLMRVGIRNMRTGLGLGPCDGAAAVAGGGGRLGVGGGGGEGAAPPPSPPPLGPARPGRPDALRQLCSANCAVAEVYLALVEAEGEHEGGGAPAAAAHDAATAAPPGQRPPWAAASGRCEWRQRWGWPTCGCPGGAAKRPRR</sequence>
<proteinExistence type="predicted"/>
<gene>
    <name evidence="1" type="ORF">I4F81_006279</name>
</gene>
<dbReference type="EMBL" id="CM020619">
    <property type="protein sequence ID" value="KAK1863725.1"/>
    <property type="molecule type" value="Genomic_DNA"/>
</dbReference>
<keyword evidence="2" id="KW-1185">Reference proteome</keyword>